<organism evidence="2 3">
    <name type="scientific">Klebsiella pneumoniae</name>
    <dbReference type="NCBI Taxonomy" id="573"/>
    <lineage>
        <taxon>Bacteria</taxon>
        <taxon>Pseudomonadati</taxon>
        <taxon>Pseudomonadota</taxon>
        <taxon>Gammaproteobacteria</taxon>
        <taxon>Enterobacterales</taxon>
        <taxon>Enterobacteriaceae</taxon>
        <taxon>Klebsiella/Raoultella group</taxon>
        <taxon>Klebsiella</taxon>
        <taxon>Klebsiella pneumoniae complex</taxon>
    </lineage>
</organism>
<dbReference type="SUPFAM" id="SSF51338">
    <property type="entry name" value="Composite domain of metallo-dependent hydrolases"/>
    <property type="match status" value="1"/>
</dbReference>
<keyword evidence="2" id="KW-0378">Hydrolase</keyword>
<dbReference type="InterPro" id="IPR006680">
    <property type="entry name" value="Amidohydro-rel"/>
</dbReference>
<dbReference type="InterPro" id="IPR011059">
    <property type="entry name" value="Metal-dep_hydrolase_composite"/>
</dbReference>
<dbReference type="Proteomes" id="UP000282433">
    <property type="component" value="Chromosome"/>
</dbReference>
<dbReference type="Pfam" id="PF01979">
    <property type="entry name" value="Amidohydro_1"/>
    <property type="match status" value="1"/>
</dbReference>
<evidence type="ECO:0000313" key="3">
    <source>
        <dbReference type="Proteomes" id="UP000282433"/>
    </source>
</evidence>
<gene>
    <name evidence="2" type="primary">ade_2</name>
    <name evidence="2" type="ORF">NCTC13635_01406</name>
</gene>
<name>A0A447RLE6_KLEPN</name>
<feature type="domain" description="Amidohydrolase-related" evidence="1">
    <location>
        <begin position="16"/>
        <end position="73"/>
    </location>
</feature>
<proteinExistence type="predicted"/>
<accession>A0A447RLE6</accession>
<protein>
    <submittedName>
        <fullName evidence="2">Putative amidohydrolase</fullName>
        <ecNumber evidence="2">3.5.4.2</ecNumber>
    </submittedName>
</protein>
<evidence type="ECO:0000313" key="2">
    <source>
        <dbReference type="EMBL" id="VEB00574.1"/>
    </source>
</evidence>
<dbReference type="AlphaFoldDB" id="A0A447RLE6"/>
<reference evidence="2 3" key="1">
    <citation type="submission" date="2018-12" db="EMBL/GenBank/DDBJ databases">
        <authorList>
            <consortium name="Pathogen Informatics"/>
        </authorList>
    </citation>
    <scope>NUCLEOTIDE SEQUENCE [LARGE SCALE GENOMIC DNA]</scope>
    <source>
        <strain evidence="2 3">NCTC13635</strain>
    </source>
</reference>
<dbReference type="EC" id="3.5.4.2" evidence="2"/>
<sequence>MLLEKGGIIALLNLLIEHGLPAVDALRFATLNAAIRLQRHDLGLIAAGRRADLVVFDSLEKLVAREVYVGGKLLARAGNLLTPIAPAAGVTPPRDTLQIAPPPRR</sequence>
<evidence type="ECO:0000259" key="1">
    <source>
        <dbReference type="Pfam" id="PF01979"/>
    </source>
</evidence>
<dbReference type="GO" id="GO:0000034">
    <property type="term" value="F:adenine deaminase activity"/>
    <property type="evidence" value="ECO:0007669"/>
    <property type="project" value="UniProtKB-EC"/>
</dbReference>
<dbReference type="Gene3D" id="2.30.40.10">
    <property type="entry name" value="Urease, subunit C, domain 1"/>
    <property type="match status" value="1"/>
</dbReference>
<dbReference type="EMBL" id="LR134162">
    <property type="protein sequence ID" value="VEB00574.1"/>
    <property type="molecule type" value="Genomic_DNA"/>
</dbReference>